<dbReference type="PANTHER" id="PTHR44337">
    <property type="entry name" value="CARCINOEMBRYONIC ANTIGEN-RELATED CELL ADHESION MOLECULE 8"/>
    <property type="match status" value="1"/>
</dbReference>
<accession>A0ABY7E707</accession>
<dbReference type="InterPro" id="IPR052598">
    <property type="entry name" value="IgSF_CEA-related"/>
</dbReference>
<keyword evidence="2" id="KW-1015">Disulfide bond</keyword>
<dbReference type="Proteomes" id="UP001164746">
    <property type="component" value="Chromosome 5"/>
</dbReference>
<evidence type="ECO:0000256" key="2">
    <source>
        <dbReference type="ARBA" id="ARBA00023157"/>
    </source>
</evidence>
<feature type="domain" description="Ig-like" evidence="5">
    <location>
        <begin position="1"/>
        <end position="56"/>
    </location>
</feature>
<dbReference type="InterPro" id="IPR007110">
    <property type="entry name" value="Ig-like_dom"/>
</dbReference>
<evidence type="ECO:0000313" key="6">
    <source>
        <dbReference type="EMBL" id="WAR05825.1"/>
    </source>
</evidence>
<gene>
    <name evidence="6" type="ORF">MAR_021194</name>
</gene>
<dbReference type="Pfam" id="PF13895">
    <property type="entry name" value="Ig_2"/>
    <property type="match status" value="1"/>
</dbReference>
<evidence type="ECO:0000259" key="5">
    <source>
        <dbReference type="PROSITE" id="PS50835"/>
    </source>
</evidence>
<dbReference type="PANTHER" id="PTHR44337:SF20">
    <property type="entry name" value="CARCINOEMBRYONIC ANTIGEN-RELATED CELL ADHESION MOLECULE 5-RELATED"/>
    <property type="match status" value="1"/>
</dbReference>
<reference evidence="6" key="1">
    <citation type="submission" date="2022-11" db="EMBL/GenBank/DDBJ databases">
        <title>Centuries of genome instability and evolution in soft-shell clam transmissible cancer (bioRxiv).</title>
        <authorList>
            <person name="Hart S.F.M."/>
            <person name="Yonemitsu M.A."/>
            <person name="Giersch R.M."/>
            <person name="Beal B.F."/>
            <person name="Arriagada G."/>
            <person name="Davis B.W."/>
            <person name="Ostrander E.A."/>
            <person name="Goff S.P."/>
            <person name="Metzger M.J."/>
        </authorList>
    </citation>
    <scope>NUCLEOTIDE SEQUENCE</scope>
    <source>
        <strain evidence="6">MELC-2E11</strain>
        <tissue evidence="6">Siphon/mantle</tissue>
    </source>
</reference>
<name>A0ABY7E707_MYAAR</name>
<protein>
    <submittedName>
        <fullName evidence="6">PSG5-like protein</fullName>
    </submittedName>
</protein>
<dbReference type="EMBL" id="CP111016">
    <property type="protein sequence ID" value="WAR05825.1"/>
    <property type="molecule type" value="Genomic_DNA"/>
</dbReference>
<keyword evidence="3" id="KW-0325">Glycoprotein</keyword>
<evidence type="ECO:0000256" key="4">
    <source>
        <dbReference type="ARBA" id="ARBA00023319"/>
    </source>
</evidence>
<keyword evidence="1" id="KW-0732">Signal</keyword>
<dbReference type="SUPFAM" id="SSF48726">
    <property type="entry name" value="Immunoglobulin"/>
    <property type="match status" value="2"/>
</dbReference>
<evidence type="ECO:0000256" key="1">
    <source>
        <dbReference type="ARBA" id="ARBA00022729"/>
    </source>
</evidence>
<dbReference type="InterPro" id="IPR013783">
    <property type="entry name" value="Ig-like_fold"/>
</dbReference>
<keyword evidence="7" id="KW-1185">Reference proteome</keyword>
<dbReference type="Gene3D" id="2.60.40.10">
    <property type="entry name" value="Immunoglobulins"/>
    <property type="match status" value="2"/>
</dbReference>
<dbReference type="InterPro" id="IPR036179">
    <property type="entry name" value="Ig-like_dom_sf"/>
</dbReference>
<feature type="domain" description="Ig-like" evidence="5">
    <location>
        <begin position="63"/>
        <end position="138"/>
    </location>
</feature>
<proteinExistence type="predicted"/>
<evidence type="ECO:0000313" key="7">
    <source>
        <dbReference type="Proteomes" id="UP001164746"/>
    </source>
</evidence>
<organism evidence="6 7">
    <name type="scientific">Mya arenaria</name>
    <name type="common">Soft-shell clam</name>
    <dbReference type="NCBI Taxonomy" id="6604"/>
    <lineage>
        <taxon>Eukaryota</taxon>
        <taxon>Metazoa</taxon>
        <taxon>Spiralia</taxon>
        <taxon>Lophotrochozoa</taxon>
        <taxon>Mollusca</taxon>
        <taxon>Bivalvia</taxon>
        <taxon>Autobranchia</taxon>
        <taxon>Heteroconchia</taxon>
        <taxon>Euheterodonta</taxon>
        <taxon>Imparidentia</taxon>
        <taxon>Neoheterodontei</taxon>
        <taxon>Myida</taxon>
        <taxon>Myoidea</taxon>
        <taxon>Myidae</taxon>
        <taxon>Mya</taxon>
    </lineage>
</organism>
<evidence type="ECO:0000256" key="3">
    <source>
        <dbReference type="ARBA" id="ARBA00023180"/>
    </source>
</evidence>
<keyword evidence="4" id="KW-0393">Immunoglobulin domain</keyword>
<dbReference type="PROSITE" id="PS50835">
    <property type="entry name" value="IG_LIKE"/>
    <property type="match status" value="2"/>
</dbReference>
<sequence length="157" mass="16717">MCQADCNGCSFSWSRGQTTIVNTDVLNLMSLLVNEAGQYTCTASRTGATTKEKTLSIKVIHGPSSGSLNPADTHYTVEIGETLATVTCSASCWPCSYMWTGPGDFSSSGQTISLQGATKAWDGRYTCTATNDRTSTVSSTYFDVNVTDQIALLSTHP</sequence>